<evidence type="ECO:0000256" key="2">
    <source>
        <dbReference type="ARBA" id="ARBA00022679"/>
    </source>
</evidence>
<accession>A0A0F9B568</accession>
<protein>
    <recommendedName>
        <fullName evidence="4">DNA (cytosine-5-)-methyltransferase</fullName>
    </recommendedName>
</protein>
<organism evidence="3">
    <name type="scientific">marine sediment metagenome</name>
    <dbReference type="NCBI Taxonomy" id="412755"/>
    <lineage>
        <taxon>unclassified sequences</taxon>
        <taxon>metagenomes</taxon>
        <taxon>ecological metagenomes</taxon>
    </lineage>
</organism>
<keyword evidence="2" id="KW-0808">Transferase</keyword>
<comment type="caution">
    <text evidence="3">The sequence shown here is derived from an EMBL/GenBank/DDBJ whole genome shotgun (WGS) entry which is preliminary data.</text>
</comment>
<dbReference type="GO" id="GO:0032259">
    <property type="term" value="P:methylation"/>
    <property type="evidence" value="ECO:0007669"/>
    <property type="project" value="UniProtKB-KW"/>
</dbReference>
<dbReference type="AlphaFoldDB" id="A0A0F9B568"/>
<reference evidence="3" key="1">
    <citation type="journal article" date="2015" name="Nature">
        <title>Complex archaea that bridge the gap between prokaryotes and eukaryotes.</title>
        <authorList>
            <person name="Spang A."/>
            <person name="Saw J.H."/>
            <person name="Jorgensen S.L."/>
            <person name="Zaremba-Niedzwiedzka K."/>
            <person name="Martijn J."/>
            <person name="Lind A.E."/>
            <person name="van Eijk R."/>
            <person name="Schleper C."/>
            <person name="Guy L."/>
            <person name="Ettema T.J."/>
        </authorList>
    </citation>
    <scope>NUCLEOTIDE SEQUENCE</scope>
</reference>
<feature type="non-terminal residue" evidence="3">
    <location>
        <position position="79"/>
    </location>
</feature>
<dbReference type="GO" id="GO:0008168">
    <property type="term" value="F:methyltransferase activity"/>
    <property type="evidence" value="ECO:0007669"/>
    <property type="project" value="UniProtKB-KW"/>
</dbReference>
<evidence type="ECO:0008006" key="4">
    <source>
        <dbReference type="Google" id="ProtNLM"/>
    </source>
</evidence>
<evidence type="ECO:0000256" key="1">
    <source>
        <dbReference type="ARBA" id="ARBA00022603"/>
    </source>
</evidence>
<evidence type="ECO:0000313" key="3">
    <source>
        <dbReference type="EMBL" id="KKL08947.1"/>
    </source>
</evidence>
<dbReference type="SUPFAM" id="SSF53335">
    <property type="entry name" value="S-adenosyl-L-methionine-dependent methyltransferases"/>
    <property type="match status" value="1"/>
</dbReference>
<proteinExistence type="predicted"/>
<gene>
    <name evidence="3" type="ORF">LCGC14_2570800</name>
</gene>
<keyword evidence="1" id="KW-0489">Methyltransferase</keyword>
<name>A0A0F9B568_9ZZZZ</name>
<dbReference type="Gene3D" id="3.40.50.150">
    <property type="entry name" value="Vaccinia Virus protein VP39"/>
    <property type="match status" value="1"/>
</dbReference>
<dbReference type="InterPro" id="IPR029063">
    <property type="entry name" value="SAM-dependent_MTases_sf"/>
</dbReference>
<sequence>MNELALFAGVGGGILASRLLGWRVVCAVEIDPYCREVLLRRQEEGLLAPFAVWDDLRTFNGYAWRGRVDVISLGPPCQG</sequence>
<dbReference type="Pfam" id="PF00145">
    <property type="entry name" value="DNA_methylase"/>
    <property type="match status" value="1"/>
</dbReference>
<dbReference type="EMBL" id="LAZR01042682">
    <property type="protein sequence ID" value="KKL08947.1"/>
    <property type="molecule type" value="Genomic_DNA"/>
</dbReference>
<dbReference type="InterPro" id="IPR001525">
    <property type="entry name" value="C5_MeTfrase"/>
</dbReference>